<feature type="transmembrane region" description="Helical" evidence="3">
    <location>
        <begin position="31"/>
        <end position="50"/>
    </location>
</feature>
<evidence type="ECO:0000256" key="2">
    <source>
        <dbReference type="PIRNR" id="PIRNR016661"/>
    </source>
</evidence>
<dbReference type="PANTHER" id="PTHR34295">
    <property type="entry name" value="BIOTIN TRANSPORTER BIOY"/>
    <property type="match status" value="1"/>
</dbReference>
<feature type="transmembrane region" description="Helical" evidence="3">
    <location>
        <begin position="106"/>
        <end position="123"/>
    </location>
</feature>
<keyword evidence="2" id="KW-0813">Transport</keyword>
<keyword evidence="2 3" id="KW-0472">Membrane</keyword>
<dbReference type="Gene3D" id="1.10.1760.20">
    <property type="match status" value="1"/>
</dbReference>
<dbReference type="AlphaFoldDB" id="A0A1C5H2E8"/>
<organism evidence="4 5">
    <name type="scientific">Micromonospora coxensis</name>
    <dbReference type="NCBI Taxonomy" id="356852"/>
    <lineage>
        <taxon>Bacteria</taxon>
        <taxon>Bacillati</taxon>
        <taxon>Actinomycetota</taxon>
        <taxon>Actinomycetes</taxon>
        <taxon>Micromonosporales</taxon>
        <taxon>Micromonosporaceae</taxon>
        <taxon>Micromonospora</taxon>
    </lineage>
</organism>
<reference evidence="5" key="1">
    <citation type="submission" date="2016-06" db="EMBL/GenBank/DDBJ databases">
        <authorList>
            <person name="Varghese N."/>
            <person name="Submissions Spin"/>
        </authorList>
    </citation>
    <scope>NUCLEOTIDE SEQUENCE [LARGE SCALE GENOMIC DNA]</scope>
    <source>
        <strain evidence="5">DSM 45161</strain>
    </source>
</reference>
<evidence type="ECO:0000256" key="1">
    <source>
        <dbReference type="ARBA" id="ARBA00010692"/>
    </source>
</evidence>
<dbReference type="GO" id="GO:0005886">
    <property type="term" value="C:plasma membrane"/>
    <property type="evidence" value="ECO:0007669"/>
    <property type="project" value="UniProtKB-SubCell"/>
</dbReference>
<feature type="transmembrane region" description="Helical" evidence="3">
    <location>
        <begin position="135"/>
        <end position="154"/>
    </location>
</feature>
<keyword evidence="5" id="KW-1185">Reference proteome</keyword>
<proteinExistence type="inferred from homology"/>
<sequence>MTDGVVHAAVPGRGRGVLADVWGRSVARDTALVVGAALGVGVAAQVALPVPGSPVPVTGQTFAVLLAGATLGPARATVGMLLYLVAGGLGVPWFAGGTAGWPTATMGYLLGFVLAAALVGRLAAAGADRRPARALGMMAAGDALIYLTGVPWLAATTGMSLSRAVAVGMLPFLAGDLLKALLAAGLLPVSWRLVGRLPDPSAPARAPR</sequence>
<protein>
    <recommendedName>
        <fullName evidence="2">Biotin transporter</fullName>
    </recommendedName>
</protein>
<comment type="similarity">
    <text evidence="1 2">Belongs to the BioY family.</text>
</comment>
<comment type="subcellular location">
    <subcellularLocation>
        <location evidence="2">Cell membrane</location>
        <topology evidence="2">Multi-pass membrane protein</topology>
    </subcellularLocation>
</comment>
<dbReference type="PIRSF" id="PIRSF016661">
    <property type="entry name" value="BioY"/>
    <property type="match status" value="1"/>
</dbReference>
<name>A0A1C5H2E8_9ACTN</name>
<keyword evidence="3" id="KW-1133">Transmembrane helix</keyword>
<feature type="transmembrane region" description="Helical" evidence="3">
    <location>
        <begin position="62"/>
        <end position="86"/>
    </location>
</feature>
<dbReference type="Proteomes" id="UP000198215">
    <property type="component" value="Chromosome I"/>
</dbReference>
<feature type="transmembrane region" description="Helical" evidence="3">
    <location>
        <begin position="166"/>
        <end position="187"/>
    </location>
</feature>
<dbReference type="PANTHER" id="PTHR34295:SF1">
    <property type="entry name" value="BIOTIN TRANSPORTER BIOY"/>
    <property type="match status" value="1"/>
</dbReference>
<dbReference type="GO" id="GO:0015225">
    <property type="term" value="F:biotin transmembrane transporter activity"/>
    <property type="evidence" value="ECO:0007669"/>
    <property type="project" value="UniProtKB-UniRule"/>
</dbReference>
<dbReference type="RefSeq" id="WP_088974627.1">
    <property type="nucleotide sequence ID" value="NZ_LT607753.1"/>
</dbReference>
<dbReference type="Pfam" id="PF02632">
    <property type="entry name" value="BioY"/>
    <property type="match status" value="1"/>
</dbReference>
<keyword evidence="3" id="KW-0812">Transmembrane</keyword>
<evidence type="ECO:0000313" key="4">
    <source>
        <dbReference type="EMBL" id="SCG40184.1"/>
    </source>
</evidence>
<gene>
    <name evidence="4" type="ORF">GA0070614_0721</name>
</gene>
<dbReference type="InterPro" id="IPR003784">
    <property type="entry name" value="BioY"/>
</dbReference>
<dbReference type="EMBL" id="LT607753">
    <property type="protein sequence ID" value="SCG40184.1"/>
    <property type="molecule type" value="Genomic_DNA"/>
</dbReference>
<accession>A0A1C5H2E8</accession>
<keyword evidence="2" id="KW-1003">Cell membrane</keyword>
<dbReference type="OrthoDB" id="1496139at2"/>
<evidence type="ECO:0000256" key="3">
    <source>
        <dbReference type="SAM" id="Phobius"/>
    </source>
</evidence>
<evidence type="ECO:0000313" key="5">
    <source>
        <dbReference type="Proteomes" id="UP000198215"/>
    </source>
</evidence>